<dbReference type="EMBL" id="JAVIZQ010000001">
    <property type="protein sequence ID" value="MDR6142652.1"/>
    <property type="molecule type" value="Genomic_DNA"/>
</dbReference>
<dbReference type="PANTHER" id="PTHR19328">
    <property type="entry name" value="HEDGEHOG-INTERACTING PROTEIN"/>
    <property type="match status" value="1"/>
</dbReference>
<dbReference type="PANTHER" id="PTHR19328:SF13">
    <property type="entry name" value="HIPL1 PROTEIN"/>
    <property type="match status" value="1"/>
</dbReference>
<sequence>MNPAVRSGPVMSPTDAAHATTPGSSLSLRAKNALDGLMPANRMPRPSPTRPRIAAALAAASVSAVLLLASCAPAPNPVSAPASESFVDELEAPWSIAFHGDAALVSERDSARVLEVGETGEVHEVAVIDGVEPGGEGGLLGLAVSDGELFTYFTAQGENRVERRTIVGDAGGLSLGSATVVIDGIPAAGNHNGGRIAFGPDGMLYVTTGDAGDRDSAQDLDALSGKILRLTPEGEVPADNPFDDSPVYSYGHRNPQGITWDAEGGMYASEFGQDTWDELNVIEPGGNYGWPEVEGIADDSDYIDPVQQWRPETASPSGIAVTGSSIVIANLRGERLRTVPLDDLTAGTEQLVGEFGRLRDVVVGPGGDAWILTNNTDGRGDPSDGDDRILRLSLD</sequence>
<evidence type="ECO:0000259" key="2">
    <source>
        <dbReference type="Pfam" id="PF07995"/>
    </source>
</evidence>
<reference evidence="3 4" key="1">
    <citation type="submission" date="2023-08" db="EMBL/GenBank/DDBJ databases">
        <title>Functional and genomic diversity of the sorghum phyllosphere microbiome.</title>
        <authorList>
            <person name="Shade A."/>
        </authorList>
    </citation>
    <scope>NUCLEOTIDE SEQUENCE [LARGE SCALE GENOMIC DNA]</scope>
    <source>
        <strain evidence="3 4">SORGH_AS_0445</strain>
    </source>
</reference>
<keyword evidence="4" id="KW-1185">Reference proteome</keyword>
<evidence type="ECO:0000313" key="3">
    <source>
        <dbReference type="EMBL" id="MDR6142652.1"/>
    </source>
</evidence>
<evidence type="ECO:0000313" key="4">
    <source>
        <dbReference type="Proteomes" id="UP001249291"/>
    </source>
</evidence>
<dbReference type="InterPro" id="IPR012938">
    <property type="entry name" value="Glc/Sorbosone_DH"/>
</dbReference>
<dbReference type="Proteomes" id="UP001249291">
    <property type="component" value="Unassembled WGS sequence"/>
</dbReference>
<proteinExistence type="predicted"/>
<protein>
    <submittedName>
        <fullName evidence="3">Glucose/arabinose dehydrogenase</fullName>
    </submittedName>
</protein>
<evidence type="ECO:0000256" key="1">
    <source>
        <dbReference type="SAM" id="MobiDB-lite"/>
    </source>
</evidence>
<name>A0ABU1HRH8_9MICO</name>
<dbReference type="InterPro" id="IPR011042">
    <property type="entry name" value="6-blade_b-propeller_TolB-like"/>
</dbReference>
<dbReference type="SUPFAM" id="SSF50952">
    <property type="entry name" value="Soluble quinoprotein glucose dehydrogenase"/>
    <property type="match status" value="1"/>
</dbReference>
<dbReference type="InterPro" id="IPR011041">
    <property type="entry name" value="Quinoprot_gluc/sorb_DH_b-prop"/>
</dbReference>
<dbReference type="Pfam" id="PF07995">
    <property type="entry name" value="GSDH"/>
    <property type="match status" value="1"/>
</dbReference>
<comment type="caution">
    <text evidence="3">The sequence shown here is derived from an EMBL/GenBank/DDBJ whole genome shotgun (WGS) entry which is preliminary data.</text>
</comment>
<accession>A0ABU1HRH8</accession>
<organism evidence="3 4">
    <name type="scientific">Microbacterium foliorum</name>
    <dbReference type="NCBI Taxonomy" id="104336"/>
    <lineage>
        <taxon>Bacteria</taxon>
        <taxon>Bacillati</taxon>
        <taxon>Actinomycetota</taxon>
        <taxon>Actinomycetes</taxon>
        <taxon>Micrococcales</taxon>
        <taxon>Microbacteriaceae</taxon>
        <taxon>Microbacterium</taxon>
    </lineage>
</organism>
<feature type="region of interest" description="Disordered" evidence="1">
    <location>
        <begin position="1"/>
        <end position="25"/>
    </location>
</feature>
<gene>
    <name evidence="3" type="ORF">QE375_002206</name>
</gene>
<feature type="domain" description="Glucose/Sorbosone dehydrogenase" evidence="2">
    <location>
        <begin position="90"/>
        <end position="379"/>
    </location>
</feature>
<dbReference type="Gene3D" id="2.120.10.30">
    <property type="entry name" value="TolB, C-terminal domain"/>
    <property type="match status" value="1"/>
</dbReference>